<dbReference type="EMBL" id="CAJPDT010000012">
    <property type="protein sequence ID" value="CAF9913557.1"/>
    <property type="molecule type" value="Genomic_DNA"/>
</dbReference>
<keyword evidence="1" id="KW-0732">Signal</keyword>
<dbReference type="Proteomes" id="UP000664534">
    <property type="component" value="Unassembled WGS sequence"/>
</dbReference>
<dbReference type="PANTHER" id="PTHR37017">
    <property type="entry name" value="AB HYDROLASE-1 DOMAIN-CONTAINING PROTEIN-RELATED"/>
    <property type="match status" value="1"/>
</dbReference>
<name>A0A8H3EW94_9LECA</name>
<evidence type="ECO:0000256" key="1">
    <source>
        <dbReference type="SAM" id="SignalP"/>
    </source>
</evidence>
<dbReference type="OrthoDB" id="408373at2759"/>
<protein>
    <recommendedName>
        <fullName evidence="2">AB hydrolase-1 domain-containing protein</fullName>
    </recommendedName>
</protein>
<dbReference type="AlphaFoldDB" id="A0A8H3EW94"/>
<feature type="chain" id="PRO_5034112028" description="AB hydrolase-1 domain-containing protein" evidence="1">
    <location>
        <begin position="20"/>
        <end position="300"/>
    </location>
</feature>
<evidence type="ECO:0000313" key="4">
    <source>
        <dbReference type="Proteomes" id="UP000664534"/>
    </source>
</evidence>
<organism evidence="3 4">
    <name type="scientific">Imshaugia aleurites</name>
    <dbReference type="NCBI Taxonomy" id="172621"/>
    <lineage>
        <taxon>Eukaryota</taxon>
        <taxon>Fungi</taxon>
        <taxon>Dikarya</taxon>
        <taxon>Ascomycota</taxon>
        <taxon>Pezizomycotina</taxon>
        <taxon>Lecanoromycetes</taxon>
        <taxon>OSLEUM clade</taxon>
        <taxon>Lecanoromycetidae</taxon>
        <taxon>Lecanorales</taxon>
        <taxon>Lecanorineae</taxon>
        <taxon>Parmeliaceae</taxon>
        <taxon>Imshaugia</taxon>
    </lineage>
</organism>
<feature type="domain" description="AB hydrolase-1" evidence="2">
    <location>
        <begin position="45"/>
        <end position="283"/>
    </location>
</feature>
<accession>A0A8H3EW94</accession>
<sequence length="300" mass="32437">MLLWLVSYTAILHLGNSQASTKLTNLTMGDNPSQGSFAGQNNPVIVLVHGAWLTPIQYRELISLLSLSGYRTVIQQLPSVNSKNPDAQTVGTDTIFVRNNLLLPEIRAGREVVLLMHSYGGFPGPVAANGLSRQELSNQGKPGGIIGMIMLSAFVVLEGQSLLDKLIGKVYSAWILQFDTTGQLGVADPPFRFYNDLPALEADAWSKEVGLQSRTSFESPAGQPAWADDSIYANRRVYLQTTLDNAIPLAGQKNFIANSGVMWDVQAFEAGHCSFISQPKAITQAVVQAVKTFQGLDTAA</sequence>
<comment type="caution">
    <text evidence="3">The sequence shown here is derived from an EMBL/GenBank/DDBJ whole genome shotgun (WGS) entry which is preliminary data.</text>
</comment>
<reference evidence="3" key="1">
    <citation type="submission" date="2021-03" db="EMBL/GenBank/DDBJ databases">
        <authorList>
            <person name="Tagirdzhanova G."/>
        </authorList>
    </citation>
    <scope>NUCLEOTIDE SEQUENCE</scope>
</reference>
<dbReference type="InterPro" id="IPR029058">
    <property type="entry name" value="AB_hydrolase_fold"/>
</dbReference>
<evidence type="ECO:0000313" key="3">
    <source>
        <dbReference type="EMBL" id="CAF9913557.1"/>
    </source>
</evidence>
<gene>
    <name evidence="3" type="ORF">IMSHALPRED_001380</name>
</gene>
<proteinExistence type="predicted"/>
<keyword evidence="4" id="KW-1185">Reference proteome</keyword>
<dbReference type="PANTHER" id="PTHR37017:SF8">
    <property type="entry name" value="AB HYDROLASE-1 DOMAIN-CONTAINING PROTEIN"/>
    <property type="match status" value="1"/>
</dbReference>
<dbReference type="Gene3D" id="3.40.50.1820">
    <property type="entry name" value="alpha/beta hydrolase"/>
    <property type="match status" value="1"/>
</dbReference>
<dbReference type="InterPro" id="IPR000073">
    <property type="entry name" value="AB_hydrolase_1"/>
</dbReference>
<dbReference type="InterPro" id="IPR052897">
    <property type="entry name" value="Sec-Metab_Biosynth_Hydrolase"/>
</dbReference>
<dbReference type="Pfam" id="PF12697">
    <property type="entry name" value="Abhydrolase_6"/>
    <property type="match status" value="1"/>
</dbReference>
<dbReference type="SUPFAM" id="SSF53474">
    <property type="entry name" value="alpha/beta-Hydrolases"/>
    <property type="match status" value="1"/>
</dbReference>
<feature type="signal peptide" evidence="1">
    <location>
        <begin position="1"/>
        <end position="19"/>
    </location>
</feature>
<evidence type="ECO:0000259" key="2">
    <source>
        <dbReference type="Pfam" id="PF12697"/>
    </source>
</evidence>